<dbReference type="AlphaFoldDB" id="A0A841DN52"/>
<dbReference type="SUPFAM" id="SSF53383">
    <property type="entry name" value="PLP-dependent transferases"/>
    <property type="match status" value="1"/>
</dbReference>
<dbReference type="PANTHER" id="PTHR30244">
    <property type="entry name" value="TRANSAMINASE"/>
    <property type="match status" value="1"/>
</dbReference>
<dbReference type="CDD" id="cd00616">
    <property type="entry name" value="AHBA_syn"/>
    <property type="match status" value="1"/>
</dbReference>
<dbReference type="Pfam" id="PF01041">
    <property type="entry name" value="DegT_DnrJ_EryC1"/>
    <property type="match status" value="1"/>
</dbReference>
<comment type="cofactor">
    <cofactor evidence="1">
        <name>pyridoxal 5'-phosphate</name>
        <dbReference type="ChEBI" id="CHEBI:597326"/>
    </cofactor>
</comment>
<comment type="caution">
    <text evidence="5">The sequence shown here is derived from an EMBL/GenBank/DDBJ whole genome shotgun (WGS) entry which is preliminary data.</text>
</comment>
<dbReference type="GO" id="GO:0030170">
    <property type="term" value="F:pyridoxal phosphate binding"/>
    <property type="evidence" value="ECO:0007669"/>
    <property type="project" value="TreeGrafter"/>
</dbReference>
<evidence type="ECO:0000256" key="2">
    <source>
        <dbReference type="PIRSR" id="PIRSR000390-1"/>
    </source>
</evidence>
<evidence type="ECO:0000313" key="6">
    <source>
        <dbReference type="Proteomes" id="UP000558997"/>
    </source>
</evidence>
<proteinExistence type="inferred from homology"/>
<keyword evidence="3 4" id="KW-0663">Pyridoxal phosphate</keyword>
<dbReference type="InterPro" id="IPR015422">
    <property type="entry name" value="PyrdxlP-dep_Trfase_small"/>
</dbReference>
<sequence length="399" mass="42839">MPESLALQGGIPIRQTDFPAWPVGDAAEEAALVEVLRSGRWGSTHGDQVAHFEAEFAAAQQAEYGTCLANGTLALVAAYQAAGVRAGDEVVVPPYTFIATVSAVLFLQAIPVFADVDPETHLLDPAAVEKVITPRTRAVVAVHIGGRPCDLDALTEVCTRNGVALVEDAAQAHGASWRGRRVGAIGDLGTFSFQSSKNLSAGEGGIIVTNRAELNDAVYPLVNVGRTRDGAWYQHDHLGYNLRLTEFQGAILRAQLKRLPEQARRRAENADRLTTGLGEFPEAIALAPEDPAVTEHARHLYLFRLRGVTAAERDWFVSALQAEGVPCSPGYPGLHTNTAVRDRMTELLRAADRPEPAFDCPVTDQLAASTVWLPQNLLLGEESDTADILAAIAKVLQHP</sequence>
<dbReference type="RefSeq" id="WP_184835562.1">
    <property type="nucleotide sequence ID" value="NZ_BAAAVN010000007.1"/>
</dbReference>
<dbReference type="GO" id="GO:0008483">
    <property type="term" value="F:transaminase activity"/>
    <property type="evidence" value="ECO:0007669"/>
    <property type="project" value="TreeGrafter"/>
</dbReference>
<dbReference type="InterPro" id="IPR015424">
    <property type="entry name" value="PyrdxlP-dep_Trfase"/>
</dbReference>
<evidence type="ECO:0000313" key="5">
    <source>
        <dbReference type="EMBL" id="MBB5980093.1"/>
    </source>
</evidence>
<reference evidence="5 6" key="1">
    <citation type="submission" date="2020-08" db="EMBL/GenBank/DDBJ databases">
        <title>Sequencing the genomes of 1000 actinobacteria strains.</title>
        <authorList>
            <person name="Klenk H.-P."/>
        </authorList>
    </citation>
    <scope>NUCLEOTIDE SEQUENCE [LARGE SCALE GENOMIC DNA]</scope>
    <source>
        <strain evidence="5 6">DSM 17294</strain>
    </source>
</reference>
<name>A0A841DN52_9ACTN</name>
<evidence type="ECO:0000256" key="1">
    <source>
        <dbReference type="ARBA" id="ARBA00001933"/>
    </source>
</evidence>
<dbReference type="EMBL" id="JACHNF010000001">
    <property type="protein sequence ID" value="MBB5980093.1"/>
    <property type="molecule type" value="Genomic_DNA"/>
</dbReference>
<dbReference type="InterPro" id="IPR015421">
    <property type="entry name" value="PyrdxlP-dep_Trfase_major"/>
</dbReference>
<dbReference type="Proteomes" id="UP000558997">
    <property type="component" value="Unassembled WGS sequence"/>
</dbReference>
<dbReference type="InterPro" id="IPR000653">
    <property type="entry name" value="DegT/StrS_aminotransferase"/>
</dbReference>
<organism evidence="5 6">
    <name type="scientific">Kribbella solani</name>
    <dbReference type="NCBI Taxonomy" id="236067"/>
    <lineage>
        <taxon>Bacteria</taxon>
        <taxon>Bacillati</taxon>
        <taxon>Actinomycetota</taxon>
        <taxon>Actinomycetes</taxon>
        <taxon>Propionibacteriales</taxon>
        <taxon>Kribbellaceae</taxon>
        <taxon>Kribbella</taxon>
    </lineage>
</organism>
<evidence type="ECO:0000256" key="3">
    <source>
        <dbReference type="PIRSR" id="PIRSR000390-2"/>
    </source>
</evidence>
<dbReference type="GO" id="GO:0000271">
    <property type="term" value="P:polysaccharide biosynthetic process"/>
    <property type="evidence" value="ECO:0007669"/>
    <property type="project" value="TreeGrafter"/>
</dbReference>
<dbReference type="PIRSF" id="PIRSF000390">
    <property type="entry name" value="PLP_StrS"/>
    <property type="match status" value="1"/>
</dbReference>
<accession>A0A841DN52</accession>
<feature type="modified residue" description="N6-(pyridoxal phosphate)lysine" evidence="3">
    <location>
        <position position="197"/>
    </location>
</feature>
<feature type="active site" description="Proton acceptor" evidence="2">
    <location>
        <position position="197"/>
    </location>
</feature>
<dbReference type="Gene3D" id="3.40.640.10">
    <property type="entry name" value="Type I PLP-dependent aspartate aminotransferase-like (Major domain)"/>
    <property type="match status" value="1"/>
</dbReference>
<dbReference type="Gene3D" id="3.90.1150.10">
    <property type="entry name" value="Aspartate Aminotransferase, domain 1"/>
    <property type="match status" value="1"/>
</dbReference>
<evidence type="ECO:0000256" key="4">
    <source>
        <dbReference type="RuleBase" id="RU004508"/>
    </source>
</evidence>
<comment type="similarity">
    <text evidence="4">Belongs to the DegT/DnrJ/EryC1 family.</text>
</comment>
<protein>
    <submittedName>
        <fullName evidence="5">dTDP-4-amino-4,6-dideoxygalactose transaminase</fullName>
    </submittedName>
</protein>
<keyword evidence="6" id="KW-1185">Reference proteome</keyword>
<dbReference type="PANTHER" id="PTHR30244:SF34">
    <property type="entry name" value="DTDP-4-AMINO-4,6-DIDEOXYGALACTOSE TRANSAMINASE"/>
    <property type="match status" value="1"/>
</dbReference>
<gene>
    <name evidence="5" type="ORF">HDA44_003434</name>
</gene>